<protein>
    <submittedName>
        <fullName evidence="6">EEF1A lysine methyltransferase 1-like isoform X1</fullName>
    </submittedName>
</protein>
<comment type="subcellular location">
    <subcellularLocation>
        <location evidence="1">Cytoplasm</location>
    </subcellularLocation>
</comment>
<keyword evidence="2" id="KW-0963">Cytoplasm</keyword>
<evidence type="ECO:0000256" key="2">
    <source>
        <dbReference type="ARBA" id="ARBA00022490"/>
    </source>
</evidence>
<dbReference type="GO" id="GO:0005737">
    <property type="term" value="C:cytoplasm"/>
    <property type="evidence" value="ECO:0007669"/>
    <property type="project" value="UniProtKB-SubCell"/>
</dbReference>
<accession>A0AB40BXG8</accession>
<gene>
    <name evidence="6" type="primary">LOC120267476</name>
</gene>
<dbReference type="PANTHER" id="PTHR13200">
    <property type="entry name" value="EEF1A LYSINE METHYLTRANSFERASE 1"/>
    <property type="match status" value="1"/>
</dbReference>
<keyword evidence="3" id="KW-0489">Methyltransferase</keyword>
<keyword evidence="4" id="KW-0808">Transferase</keyword>
<evidence type="ECO:0000256" key="3">
    <source>
        <dbReference type="ARBA" id="ARBA00022603"/>
    </source>
</evidence>
<sequence length="149" mass="17233">MALCSSASSRVACVACPALYAYLKKIEPNISVQLLEYEKRFERYDGDFTFYDYNQLEDLPLELKHNFQVVVADLLYLSKECLEKVAHTISFLSSPKDFYIAIADRFVPIFLFSLQILNAILIDISNFMLIRYKPFCLCVFVLCFCMSLC</sequence>
<organism evidence="5 6">
    <name type="scientific">Dioscorea cayennensis subsp. rotundata</name>
    <name type="common">White Guinea yam</name>
    <name type="synonym">Dioscorea rotundata</name>
    <dbReference type="NCBI Taxonomy" id="55577"/>
    <lineage>
        <taxon>Eukaryota</taxon>
        <taxon>Viridiplantae</taxon>
        <taxon>Streptophyta</taxon>
        <taxon>Embryophyta</taxon>
        <taxon>Tracheophyta</taxon>
        <taxon>Spermatophyta</taxon>
        <taxon>Magnoliopsida</taxon>
        <taxon>Liliopsida</taxon>
        <taxon>Dioscoreales</taxon>
        <taxon>Dioscoreaceae</taxon>
        <taxon>Dioscorea</taxon>
    </lineage>
</organism>
<evidence type="ECO:0000313" key="6">
    <source>
        <dbReference type="RefSeq" id="XP_039131084.1"/>
    </source>
</evidence>
<name>A0AB40BXG8_DIOCR</name>
<keyword evidence="5" id="KW-1185">Reference proteome</keyword>
<dbReference type="RefSeq" id="XP_039131084.1">
    <property type="nucleotide sequence ID" value="XM_039275150.1"/>
</dbReference>
<dbReference type="GeneID" id="120267476"/>
<dbReference type="PANTHER" id="PTHR13200:SF0">
    <property type="entry name" value="EEF1A LYSINE METHYLTRANSFERASE 1"/>
    <property type="match status" value="1"/>
</dbReference>
<proteinExistence type="predicted"/>
<dbReference type="GO" id="GO:0032259">
    <property type="term" value="P:methylation"/>
    <property type="evidence" value="ECO:0007669"/>
    <property type="project" value="UniProtKB-KW"/>
</dbReference>
<evidence type="ECO:0000313" key="5">
    <source>
        <dbReference type="Proteomes" id="UP001515500"/>
    </source>
</evidence>
<reference evidence="6" key="1">
    <citation type="submission" date="2025-08" db="UniProtKB">
        <authorList>
            <consortium name="RefSeq"/>
        </authorList>
    </citation>
    <scope>IDENTIFICATION</scope>
</reference>
<dbReference type="InterPro" id="IPR041370">
    <property type="entry name" value="Mlase_EEF1AKMT1/ZCCHC4"/>
</dbReference>
<evidence type="ECO:0000256" key="1">
    <source>
        <dbReference type="ARBA" id="ARBA00004496"/>
    </source>
</evidence>
<dbReference type="InterPro" id="IPR019369">
    <property type="entry name" value="Efm5/EEF1AKMT1"/>
</dbReference>
<dbReference type="Pfam" id="PF10237">
    <property type="entry name" value="N6-adenineMlase"/>
    <property type="match status" value="1"/>
</dbReference>
<dbReference type="Proteomes" id="UP001515500">
    <property type="component" value="Chromosome 8"/>
</dbReference>
<dbReference type="GO" id="GO:0016279">
    <property type="term" value="F:protein-lysine N-methyltransferase activity"/>
    <property type="evidence" value="ECO:0007669"/>
    <property type="project" value="InterPro"/>
</dbReference>
<dbReference type="AlphaFoldDB" id="A0AB40BXG8"/>
<evidence type="ECO:0000256" key="4">
    <source>
        <dbReference type="ARBA" id="ARBA00022679"/>
    </source>
</evidence>